<evidence type="ECO:0000313" key="2">
    <source>
        <dbReference type="Proteomes" id="UP000217265"/>
    </source>
</evidence>
<dbReference type="OrthoDB" id="1495450at2"/>
<keyword evidence="2" id="KW-1185">Reference proteome</keyword>
<gene>
    <name evidence="1" type="ORF">CMV30_03850</name>
</gene>
<evidence type="ECO:0008006" key="3">
    <source>
        <dbReference type="Google" id="ProtNLM"/>
    </source>
</evidence>
<evidence type="ECO:0000313" key="1">
    <source>
        <dbReference type="EMBL" id="ATC63160.1"/>
    </source>
</evidence>
<sequence>MPVSARIKKPLLALGIAVWLGAAIWGTKWLTEYSFSPGASGQPAETWPENPGVSRADGIATLVLALHPECACSEATLSELGVILTETTPHLRAILIFTDADPARPASASALFKTAQTMPGVTLVRDRDGEILKKFHALTSGEARLYSPDGTLHFKGGITGSRGHPGENPGRAHIIAAIRYPAAAPSSFSTPVFGCALFAASP</sequence>
<dbReference type="RefSeq" id="WP_096054792.1">
    <property type="nucleotide sequence ID" value="NZ_CP023344.1"/>
</dbReference>
<reference evidence="1 2" key="1">
    <citation type="submission" date="2017-09" db="EMBL/GenBank/DDBJ databases">
        <title>Complete genome sequence of Verrucomicrobial strain HZ-65, isolated from freshwater.</title>
        <authorList>
            <person name="Choi A."/>
        </authorList>
    </citation>
    <scope>NUCLEOTIDE SEQUENCE [LARGE SCALE GENOMIC DNA]</scope>
    <source>
        <strain evidence="1 2">HZ-65</strain>
    </source>
</reference>
<accession>A0A290Q7L6</accession>
<proteinExistence type="predicted"/>
<protein>
    <recommendedName>
        <fullName evidence="3">RedB protein</fullName>
    </recommendedName>
</protein>
<name>A0A290Q7L6_9BACT</name>
<dbReference type="Proteomes" id="UP000217265">
    <property type="component" value="Chromosome"/>
</dbReference>
<dbReference type="AlphaFoldDB" id="A0A290Q7L6"/>
<dbReference type="KEGG" id="vbh:CMV30_03850"/>
<organism evidence="1 2">
    <name type="scientific">Nibricoccus aquaticus</name>
    <dbReference type="NCBI Taxonomy" id="2576891"/>
    <lineage>
        <taxon>Bacteria</taxon>
        <taxon>Pseudomonadati</taxon>
        <taxon>Verrucomicrobiota</taxon>
        <taxon>Opitutia</taxon>
        <taxon>Opitutales</taxon>
        <taxon>Opitutaceae</taxon>
        <taxon>Nibricoccus</taxon>
    </lineage>
</organism>
<dbReference type="EMBL" id="CP023344">
    <property type="protein sequence ID" value="ATC63160.1"/>
    <property type="molecule type" value="Genomic_DNA"/>
</dbReference>